<organism evidence="1 2">
    <name type="scientific">Bellilinea caldifistulae</name>
    <dbReference type="NCBI Taxonomy" id="360411"/>
    <lineage>
        <taxon>Bacteria</taxon>
        <taxon>Bacillati</taxon>
        <taxon>Chloroflexota</taxon>
        <taxon>Anaerolineae</taxon>
        <taxon>Anaerolineales</taxon>
        <taxon>Anaerolineaceae</taxon>
        <taxon>Bellilinea</taxon>
    </lineage>
</organism>
<sequence length="66" mass="7785">MNGVIIEKSLCPVGEEIDRDLDNLLAKQQDDPTPQRKNEIHNLLKHYFGHRRNCFDCKVAFRFVEE</sequence>
<evidence type="ECO:0000313" key="2">
    <source>
        <dbReference type="Proteomes" id="UP000050514"/>
    </source>
</evidence>
<proteinExistence type="predicted"/>
<dbReference type="EMBL" id="LGHJ01000017">
    <property type="protein sequence ID" value="KPL74556.1"/>
    <property type="molecule type" value="Genomic_DNA"/>
</dbReference>
<comment type="caution">
    <text evidence="1">The sequence shown here is derived from an EMBL/GenBank/DDBJ whole genome shotgun (WGS) entry which is preliminary data.</text>
</comment>
<accession>A0A0P6X103</accession>
<name>A0A0P6X103_9CHLR</name>
<protein>
    <submittedName>
        <fullName evidence="1">Uncharacterized protein</fullName>
    </submittedName>
</protein>
<dbReference type="RefSeq" id="WP_061918873.1">
    <property type="nucleotide sequence ID" value="NZ_DF967971.1"/>
</dbReference>
<reference evidence="1 2" key="1">
    <citation type="submission" date="2015-07" db="EMBL/GenBank/DDBJ databases">
        <title>Draft genome of Bellilinea caldifistulae DSM 17877.</title>
        <authorList>
            <person name="Hemp J."/>
            <person name="Ward L.M."/>
            <person name="Pace L.A."/>
            <person name="Fischer W.W."/>
        </authorList>
    </citation>
    <scope>NUCLEOTIDE SEQUENCE [LARGE SCALE GENOMIC DNA]</scope>
    <source>
        <strain evidence="1 2">GOMI-1</strain>
    </source>
</reference>
<dbReference type="STRING" id="360411.AC812_12230"/>
<evidence type="ECO:0000313" key="1">
    <source>
        <dbReference type="EMBL" id="KPL74556.1"/>
    </source>
</evidence>
<gene>
    <name evidence="1" type="ORF">AC812_12230</name>
</gene>
<dbReference type="Proteomes" id="UP000050514">
    <property type="component" value="Unassembled WGS sequence"/>
</dbReference>
<dbReference type="AlphaFoldDB" id="A0A0P6X103"/>
<keyword evidence="2" id="KW-1185">Reference proteome</keyword>